<dbReference type="Gene3D" id="2.60.120.10">
    <property type="entry name" value="Jelly Rolls"/>
    <property type="match status" value="1"/>
</dbReference>
<name>A0ABS8CUH8_9FIRM</name>
<dbReference type="Proteomes" id="UP001299409">
    <property type="component" value="Unassembled WGS sequence"/>
</dbReference>
<dbReference type="RefSeq" id="WP_226914166.1">
    <property type="nucleotide sequence ID" value="NZ_BAABXU010000001.1"/>
</dbReference>
<organism evidence="1 2">
    <name type="scientific">Intestinibacter bartlettii</name>
    <dbReference type="NCBI Taxonomy" id="261299"/>
    <lineage>
        <taxon>Bacteria</taxon>
        <taxon>Bacillati</taxon>
        <taxon>Bacillota</taxon>
        <taxon>Clostridia</taxon>
        <taxon>Peptostreptococcales</taxon>
        <taxon>Peptostreptococcaceae</taxon>
        <taxon>Intestinibacter</taxon>
    </lineage>
</organism>
<sequence length="100" mass="11218">MQELIKNVEKGKAIASKALIDNEHTENRFFSFPKGGSISKECYEMETPFVMLEGSAEIVYNKDDEKVINRGDIIAVESDIEYGVEALSDVKLFNILVKAD</sequence>
<dbReference type="InterPro" id="IPR014710">
    <property type="entry name" value="RmlC-like_jellyroll"/>
</dbReference>
<dbReference type="InterPro" id="IPR011051">
    <property type="entry name" value="RmlC_Cupin_sf"/>
</dbReference>
<proteinExistence type="predicted"/>
<comment type="caution">
    <text evidence="1">The sequence shown here is derived from an EMBL/GenBank/DDBJ whole genome shotgun (WGS) entry which is preliminary data.</text>
</comment>
<keyword evidence="2" id="KW-1185">Reference proteome</keyword>
<gene>
    <name evidence="1" type="ORF">LIP50_02765</name>
</gene>
<protein>
    <submittedName>
        <fullName evidence="1">Cupin</fullName>
    </submittedName>
</protein>
<dbReference type="EMBL" id="JAJBMB010000002">
    <property type="protein sequence ID" value="MCB5445118.1"/>
    <property type="molecule type" value="Genomic_DNA"/>
</dbReference>
<accession>A0ABS8CUH8</accession>
<dbReference type="SUPFAM" id="SSF51182">
    <property type="entry name" value="RmlC-like cupins"/>
    <property type="match status" value="1"/>
</dbReference>
<evidence type="ECO:0000313" key="1">
    <source>
        <dbReference type="EMBL" id="MCB5445118.1"/>
    </source>
</evidence>
<evidence type="ECO:0000313" key="2">
    <source>
        <dbReference type="Proteomes" id="UP001299409"/>
    </source>
</evidence>
<reference evidence="1 2" key="1">
    <citation type="submission" date="2021-10" db="EMBL/GenBank/DDBJ databases">
        <title>Collection of gut derived symbiotic bacterial strains cultured from healthy donors.</title>
        <authorList>
            <person name="Lin H."/>
            <person name="Littmann E."/>
            <person name="Claire K."/>
            <person name="Pamer E."/>
        </authorList>
    </citation>
    <scope>NUCLEOTIDE SEQUENCE [LARGE SCALE GENOMIC DNA]</scope>
    <source>
        <strain evidence="1 2">MSK.17.68</strain>
    </source>
</reference>